<dbReference type="Pfam" id="PF00378">
    <property type="entry name" value="ECH_1"/>
    <property type="match status" value="1"/>
</dbReference>
<dbReference type="InterPro" id="IPR029045">
    <property type="entry name" value="ClpP/crotonase-like_dom_sf"/>
</dbReference>
<dbReference type="PANTHER" id="PTHR43602">
    <property type="match status" value="1"/>
</dbReference>
<keyword evidence="2" id="KW-0809">Transit peptide</keyword>
<dbReference type="InterPro" id="IPR052377">
    <property type="entry name" value="Mitochondrial_ECH-domain"/>
</dbReference>
<comment type="caution">
    <text evidence="4">The sequence shown here is derived from an EMBL/GenBank/DDBJ whole genome shotgun (WGS) entry which is preliminary data.</text>
</comment>
<dbReference type="Gene3D" id="3.90.226.10">
    <property type="entry name" value="2-enoyl-CoA Hydratase, Chain A, domain 1"/>
    <property type="match status" value="1"/>
</dbReference>
<dbReference type="RefSeq" id="WP_006915556.1">
    <property type="nucleotide sequence ID" value="NZ_AFNV02000009.1"/>
</dbReference>
<protein>
    <submittedName>
        <fullName evidence="4">Enoyl-CoA hydratase protein</fullName>
        <ecNumber evidence="4">4.2.1.17</ecNumber>
    </submittedName>
</protein>
<evidence type="ECO:0000256" key="2">
    <source>
        <dbReference type="ARBA" id="ARBA00022946"/>
    </source>
</evidence>
<keyword evidence="3" id="KW-0443">Lipid metabolism</keyword>
<name>U2FU12_9GAMM</name>
<dbReference type="OrthoDB" id="9807606at2"/>
<dbReference type="GO" id="GO:0004300">
    <property type="term" value="F:enoyl-CoA hydratase activity"/>
    <property type="evidence" value="ECO:0007669"/>
    <property type="project" value="UniProtKB-EC"/>
</dbReference>
<gene>
    <name evidence="4" type="ORF">SSPSH_001522</name>
</gene>
<dbReference type="GO" id="GO:0006631">
    <property type="term" value="P:fatty acid metabolic process"/>
    <property type="evidence" value="ECO:0007669"/>
    <property type="project" value="UniProtKB-KW"/>
</dbReference>
<reference evidence="4 5" key="2">
    <citation type="journal article" date="2013" name="PLoS ONE">
        <title>INDIGO - INtegrated Data Warehouse of MIcrobial GenOmes with Examples from the Red Sea Extremophiles.</title>
        <authorList>
            <person name="Alam I."/>
            <person name="Antunes A."/>
            <person name="Kamau A.A."/>
            <person name="Ba Alawi W."/>
            <person name="Kalkatawi M."/>
            <person name="Stingl U."/>
            <person name="Bajic V.B."/>
        </authorList>
    </citation>
    <scope>NUCLEOTIDE SEQUENCE [LARGE SCALE GENOMIC DNA]</scope>
    <source>
        <strain evidence="4 5">E1L3A</strain>
    </source>
</reference>
<dbReference type="InterPro" id="IPR001753">
    <property type="entry name" value="Enoyl-CoA_hydra/iso"/>
</dbReference>
<dbReference type="EC" id="4.2.1.17" evidence="4"/>
<accession>U2FU12</accession>
<evidence type="ECO:0000256" key="1">
    <source>
        <dbReference type="ARBA" id="ARBA00022832"/>
    </source>
</evidence>
<evidence type="ECO:0000256" key="3">
    <source>
        <dbReference type="ARBA" id="ARBA00023098"/>
    </source>
</evidence>
<sequence length="260" mass="28104">MLATERDTDLITETLEHGVLTLTLGAPPAHPLSLAMIDVLHAAVSRAAQNDAAKVIVIHGPGNIFCAGHDLKEIARHRADADCGRDYLQRLFDRCAQMMQALTLSPKPTIAMVEGIATAGGLQLVAACDLAFAADSATFCLPGINNKGFCTTPAVAVARNLTRKHVMEMLLSGDTYDAQWARETGLINRALPVAELPAFVEDFARKLASRYGENVADGKRTLYRQVEMPLAEAYAHATEAMIGHFMDPDLIEHDQKAWGA</sequence>
<dbReference type="Gene3D" id="1.10.287.2460">
    <property type="match status" value="1"/>
</dbReference>
<dbReference type="SUPFAM" id="SSF52096">
    <property type="entry name" value="ClpP/crotonase"/>
    <property type="match status" value="1"/>
</dbReference>
<keyword evidence="5" id="KW-1185">Reference proteome</keyword>
<keyword evidence="1" id="KW-0276">Fatty acid metabolism</keyword>
<evidence type="ECO:0000313" key="4">
    <source>
        <dbReference type="EMBL" id="ERJ19454.1"/>
    </source>
</evidence>
<dbReference type="Proteomes" id="UP000006242">
    <property type="component" value="Unassembled WGS sequence"/>
</dbReference>
<reference evidence="4 5" key="1">
    <citation type="journal article" date="2011" name="J. Bacteriol.">
        <title>Genome sequence of Salinisphaera shabanensis, a gammaproteobacterium from the harsh, variable environment of the brine-seawater interface of the Shaban Deep in the Red Sea.</title>
        <authorList>
            <person name="Antunes A."/>
            <person name="Alam I."/>
            <person name="Bajic V.B."/>
            <person name="Stingl U."/>
        </authorList>
    </citation>
    <scope>NUCLEOTIDE SEQUENCE [LARGE SCALE GENOMIC DNA]</scope>
    <source>
        <strain evidence="4 5">E1L3A</strain>
    </source>
</reference>
<evidence type="ECO:0000313" key="5">
    <source>
        <dbReference type="Proteomes" id="UP000006242"/>
    </source>
</evidence>
<dbReference type="CDD" id="cd06558">
    <property type="entry name" value="crotonase-like"/>
    <property type="match status" value="1"/>
</dbReference>
<proteinExistence type="predicted"/>
<dbReference type="PANTHER" id="PTHR43602:SF1">
    <property type="entry name" value="ENOYL-COA HYDRATASE DOMAIN-CONTAINING PROTEIN 3, MITOCHONDRIAL"/>
    <property type="match status" value="1"/>
</dbReference>
<dbReference type="AlphaFoldDB" id="U2FU12"/>
<dbReference type="eggNOG" id="COG1024">
    <property type="taxonomic scope" value="Bacteria"/>
</dbReference>
<dbReference type="STRING" id="1033802.SSPSH_001522"/>
<keyword evidence="4" id="KW-0456">Lyase</keyword>
<organism evidence="4 5">
    <name type="scientific">Salinisphaera shabanensis E1L3A</name>
    <dbReference type="NCBI Taxonomy" id="1033802"/>
    <lineage>
        <taxon>Bacteria</taxon>
        <taxon>Pseudomonadati</taxon>
        <taxon>Pseudomonadota</taxon>
        <taxon>Gammaproteobacteria</taxon>
        <taxon>Salinisphaerales</taxon>
        <taxon>Salinisphaeraceae</taxon>
        <taxon>Salinisphaera</taxon>
    </lineage>
</organism>
<dbReference type="EMBL" id="AFNV02000009">
    <property type="protein sequence ID" value="ERJ19454.1"/>
    <property type="molecule type" value="Genomic_DNA"/>
</dbReference>